<dbReference type="GO" id="GO:0016491">
    <property type="term" value="F:oxidoreductase activity"/>
    <property type="evidence" value="ECO:0007669"/>
    <property type="project" value="UniProtKB-KW"/>
</dbReference>
<dbReference type="NCBIfam" id="TIGR02734">
    <property type="entry name" value="crtI_fam"/>
    <property type="match status" value="1"/>
</dbReference>
<evidence type="ECO:0000259" key="6">
    <source>
        <dbReference type="Pfam" id="PF01593"/>
    </source>
</evidence>
<dbReference type="Pfam" id="PF01593">
    <property type="entry name" value="Amino_oxidase"/>
    <property type="match status" value="1"/>
</dbReference>
<evidence type="ECO:0000256" key="5">
    <source>
        <dbReference type="RuleBase" id="RU362075"/>
    </source>
</evidence>
<keyword evidence="8" id="KW-1185">Reference proteome</keyword>
<gene>
    <name evidence="7" type="ORF">VIBC2010_06324</name>
</gene>
<dbReference type="InterPro" id="IPR002937">
    <property type="entry name" value="Amino_oxidase"/>
</dbReference>
<dbReference type="PANTHER" id="PTHR43734:SF3">
    <property type="entry name" value="B-CAROTENE KETOLASE"/>
    <property type="match status" value="1"/>
</dbReference>
<dbReference type="GO" id="GO:0016117">
    <property type="term" value="P:carotenoid biosynthetic process"/>
    <property type="evidence" value="ECO:0007669"/>
    <property type="project" value="UniProtKB-KW"/>
</dbReference>
<evidence type="ECO:0000313" key="7">
    <source>
        <dbReference type="EMBL" id="EFP97978.1"/>
    </source>
</evidence>
<sequence length="494" mass="55495">MNIIVVGAGFGGIASALRARALGHKVTLIEKNQSLGGRAQVFQRDGYRHDAGPTVITAPFLFDELFELFGKKREDYVTFMPLKTWYRFVYDDLSHFDYSGEQEHIDQCISKINTDDVENYQSLLSESKSIYEIGFQQLADKPFHQLSQMLKLLPDMLRLKSYRSVWQLVCSHIESEKLQQAFSIQPLLVGGNPFDTTCIYNLIHFLERKHGVFFAMGGTGALVSALQALMDEEGISIITGDSVEAIQLEDKRISQVTTQSGRIIPCDHLISNMDPTFLYKNLLKGKSNPVARIRSSIAKQSMGLFVLFFGTSQRYESVEHHTILFGQRFKGLLDDIFDNKVLSDDFALYLHRPTATDPSFAPKGHDSFYALIPVPNLDGGQNWEIEGPKLQDKVIDRLTQTILPELAQTIRSPFFMTPEDFKDDYLSTSGAGFSISPHFYQSAWFRFHNHGEGIENLSLAGAGTHPGAGLPGVLSSAKVVESLLKKKYSFHREC</sequence>
<keyword evidence="3 5" id="KW-0125">Carotenoid biosynthesis</keyword>
<dbReference type="Gene3D" id="3.50.50.60">
    <property type="entry name" value="FAD/NAD(P)-binding domain"/>
    <property type="match status" value="2"/>
</dbReference>
<dbReference type="EMBL" id="AEIU01000029">
    <property type="protein sequence ID" value="EFP97978.1"/>
    <property type="molecule type" value="Genomic_DNA"/>
</dbReference>
<dbReference type="InterPro" id="IPR036188">
    <property type="entry name" value="FAD/NAD-bd_sf"/>
</dbReference>
<evidence type="ECO:0000256" key="1">
    <source>
        <dbReference type="ARBA" id="ARBA00004829"/>
    </source>
</evidence>
<dbReference type="OrthoDB" id="9774675at2"/>
<dbReference type="STRING" id="796620.VIBC2010_06324"/>
<evidence type="ECO:0000256" key="2">
    <source>
        <dbReference type="ARBA" id="ARBA00006046"/>
    </source>
</evidence>
<evidence type="ECO:0000256" key="4">
    <source>
        <dbReference type="ARBA" id="ARBA00023002"/>
    </source>
</evidence>
<dbReference type="eggNOG" id="COG1233">
    <property type="taxonomic scope" value="Bacteria"/>
</dbReference>
<name>E3BG53_9VIBR</name>
<protein>
    <submittedName>
        <fullName evidence="7">Phytoene dehydrogenase</fullName>
    </submittedName>
</protein>
<dbReference type="Proteomes" id="UP000002943">
    <property type="component" value="Unassembled WGS sequence"/>
</dbReference>
<dbReference type="InterPro" id="IPR014105">
    <property type="entry name" value="Carotenoid/retinoid_OxRdtase"/>
</dbReference>
<comment type="caution">
    <text evidence="7">The sequence shown here is derived from an EMBL/GenBank/DDBJ whole genome shotgun (WGS) entry which is preliminary data.</text>
</comment>
<accession>E3BG53</accession>
<evidence type="ECO:0000313" key="8">
    <source>
        <dbReference type="Proteomes" id="UP000002943"/>
    </source>
</evidence>
<feature type="domain" description="Amine oxidase" evidence="6">
    <location>
        <begin position="11"/>
        <end position="478"/>
    </location>
</feature>
<evidence type="ECO:0000256" key="3">
    <source>
        <dbReference type="ARBA" id="ARBA00022746"/>
    </source>
</evidence>
<dbReference type="RefSeq" id="WP_009599922.1">
    <property type="nucleotide sequence ID" value="NZ_AEIU01000029.1"/>
</dbReference>
<dbReference type="PANTHER" id="PTHR43734">
    <property type="entry name" value="PHYTOENE DESATURASE"/>
    <property type="match status" value="1"/>
</dbReference>
<dbReference type="SUPFAM" id="SSF51905">
    <property type="entry name" value="FAD/NAD(P)-binding domain"/>
    <property type="match status" value="1"/>
</dbReference>
<proteinExistence type="inferred from homology"/>
<dbReference type="AlphaFoldDB" id="E3BG53"/>
<reference evidence="7 8" key="1">
    <citation type="journal article" date="2012" name="Int. J. Syst. Evol. Microbiol.">
        <title>Vibrio caribbeanicus sp. nov., isolated from the marine sponge Scleritoderma cyanea.</title>
        <authorList>
            <person name="Hoffmann M."/>
            <person name="Monday S.R."/>
            <person name="Allard M.W."/>
            <person name="Strain E.A."/>
            <person name="Whittaker P."/>
            <person name="Naum M."/>
            <person name="McCarthy P.J."/>
            <person name="Lopez J.V."/>
            <person name="Fischer M."/>
            <person name="Brown E.W."/>
        </authorList>
    </citation>
    <scope>NUCLEOTIDE SEQUENCE [LARGE SCALE GENOMIC DNA]</scope>
    <source>
        <strain evidence="7 8">ATCC BAA-2122</strain>
    </source>
</reference>
<comment type="pathway">
    <text evidence="1 5">Carotenoid biosynthesis.</text>
</comment>
<keyword evidence="4 5" id="KW-0560">Oxidoreductase</keyword>
<organism evidence="7 8">
    <name type="scientific">Vibrio caribbeanicus ATCC BAA-2122</name>
    <dbReference type="NCBI Taxonomy" id="796620"/>
    <lineage>
        <taxon>Bacteria</taxon>
        <taxon>Pseudomonadati</taxon>
        <taxon>Pseudomonadota</taxon>
        <taxon>Gammaproteobacteria</taxon>
        <taxon>Vibrionales</taxon>
        <taxon>Vibrionaceae</taxon>
        <taxon>Vibrio</taxon>
    </lineage>
</organism>
<comment type="similarity">
    <text evidence="2 5">Belongs to the carotenoid/retinoid oxidoreductase family.</text>
</comment>